<keyword evidence="1" id="KW-0732">Signal</keyword>
<gene>
    <name evidence="2" type="ORF">PHMEG_00020848</name>
</gene>
<accession>A0A225VN50</accession>
<feature type="signal peptide" evidence="1">
    <location>
        <begin position="1"/>
        <end position="22"/>
    </location>
</feature>
<sequence length="38" mass="4193">MRLTYACIFMLSSLVFVSSCVARLKSGVRFCIVFVTGS</sequence>
<dbReference type="AlphaFoldDB" id="A0A225VN50"/>
<evidence type="ECO:0000313" key="3">
    <source>
        <dbReference type="Proteomes" id="UP000198211"/>
    </source>
</evidence>
<keyword evidence="3" id="KW-1185">Reference proteome</keyword>
<reference evidence="3" key="1">
    <citation type="submission" date="2017-03" db="EMBL/GenBank/DDBJ databases">
        <title>Phytopthora megakarya and P. palmivora, two closely related causual agents of cacao black pod achieved similar genome size and gene model numbers by different mechanisms.</title>
        <authorList>
            <person name="Ali S."/>
            <person name="Shao J."/>
            <person name="Larry D.J."/>
            <person name="Kronmiller B."/>
            <person name="Shen D."/>
            <person name="Strem M.D."/>
            <person name="Melnick R.L."/>
            <person name="Guiltinan M.J."/>
            <person name="Tyler B.M."/>
            <person name="Meinhardt L.W."/>
            <person name="Bailey B.A."/>
        </authorList>
    </citation>
    <scope>NUCLEOTIDE SEQUENCE [LARGE SCALE GENOMIC DNA]</scope>
    <source>
        <strain evidence="3">zdho120</strain>
    </source>
</reference>
<protein>
    <recommendedName>
        <fullName evidence="4">RxLR effector protein</fullName>
    </recommendedName>
</protein>
<feature type="chain" id="PRO_5012623872" description="RxLR effector protein" evidence="1">
    <location>
        <begin position="23"/>
        <end position="38"/>
    </location>
</feature>
<comment type="caution">
    <text evidence="2">The sequence shown here is derived from an EMBL/GenBank/DDBJ whole genome shotgun (WGS) entry which is preliminary data.</text>
</comment>
<evidence type="ECO:0008006" key="4">
    <source>
        <dbReference type="Google" id="ProtNLM"/>
    </source>
</evidence>
<evidence type="ECO:0000313" key="2">
    <source>
        <dbReference type="EMBL" id="OWZ06843.1"/>
    </source>
</evidence>
<dbReference type="EMBL" id="NBNE01003796">
    <property type="protein sequence ID" value="OWZ06843.1"/>
    <property type="molecule type" value="Genomic_DNA"/>
</dbReference>
<name>A0A225VN50_9STRA</name>
<evidence type="ECO:0000256" key="1">
    <source>
        <dbReference type="SAM" id="SignalP"/>
    </source>
</evidence>
<dbReference type="PROSITE" id="PS51257">
    <property type="entry name" value="PROKAR_LIPOPROTEIN"/>
    <property type="match status" value="1"/>
</dbReference>
<dbReference type="Proteomes" id="UP000198211">
    <property type="component" value="Unassembled WGS sequence"/>
</dbReference>
<organism evidence="2 3">
    <name type="scientific">Phytophthora megakarya</name>
    <dbReference type="NCBI Taxonomy" id="4795"/>
    <lineage>
        <taxon>Eukaryota</taxon>
        <taxon>Sar</taxon>
        <taxon>Stramenopiles</taxon>
        <taxon>Oomycota</taxon>
        <taxon>Peronosporomycetes</taxon>
        <taxon>Peronosporales</taxon>
        <taxon>Peronosporaceae</taxon>
        <taxon>Phytophthora</taxon>
    </lineage>
</organism>
<proteinExistence type="predicted"/>